<dbReference type="RefSeq" id="WP_073314388.1">
    <property type="nucleotide sequence ID" value="NZ_FQZN01000025.1"/>
</dbReference>
<evidence type="ECO:0000313" key="2">
    <source>
        <dbReference type="Proteomes" id="UP000184192"/>
    </source>
</evidence>
<name>A0A1M6IUH8_9BACE</name>
<protein>
    <recommendedName>
        <fullName evidence="3">Phosphoribosyltransferase</fullName>
    </recommendedName>
</protein>
<keyword evidence="2" id="KW-1185">Reference proteome</keyword>
<evidence type="ECO:0008006" key="3">
    <source>
        <dbReference type="Google" id="ProtNLM"/>
    </source>
</evidence>
<dbReference type="InterPro" id="IPR000836">
    <property type="entry name" value="PRTase_dom"/>
</dbReference>
<dbReference type="AlphaFoldDB" id="A0A1M6IUH8"/>
<dbReference type="Gene3D" id="3.40.50.2020">
    <property type="match status" value="1"/>
</dbReference>
<accession>A0A1M6IUH8</accession>
<dbReference type="CDD" id="cd06223">
    <property type="entry name" value="PRTases_typeI"/>
    <property type="match status" value="1"/>
</dbReference>
<gene>
    <name evidence="1" type="ORF">SAMN05444350_12527</name>
</gene>
<proteinExistence type="predicted"/>
<reference evidence="2" key="1">
    <citation type="submission" date="2016-11" db="EMBL/GenBank/DDBJ databases">
        <authorList>
            <person name="Varghese N."/>
            <person name="Submissions S."/>
        </authorList>
    </citation>
    <scope>NUCLEOTIDE SEQUENCE [LARGE SCALE GENOMIC DNA]</scope>
    <source>
        <strain evidence="2">DSM 26884</strain>
    </source>
</reference>
<organism evidence="1 2">
    <name type="scientific">Bacteroides stercorirosoris</name>
    <dbReference type="NCBI Taxonomy" id="871324"/>
    <lineage>
        <taxon>Bacteria</taxon>
        <taxon>Pseudomonadati</taxon>
        <taxon>Bacteroidota</taxon>
        <taxon>Bacteroidia</taxon>
        <taxon>Bacteroidales</taxon>
        <taxon>Bacteroidaceae</taxon>
        <taxon>Bacteroides</taxon>
    </lineage>
</organism>
<dbReference type="GeneID" id="92713657"/>
<dbReference type="Proteomes" id="UP000184192">
    <property type="component" value="Unassembled WGS sequence"/>
</dbReference>
<sequence>MAAKRNIPEAWKNQWHKPMISLFDYIPARYEATEREKQIRSLIWDFKAGKRSKQVAAIVAGKIAEKFGSFADTIVFVCVPASSAERTEKRYRDFCEEVSNLCGCMNGYKAVKVGGKRMTIHETKKGKSIQNTETITLNTDFFNGKRVLVFDDILTKGHSYAQFACALEQLGAEVLGGYFLGRTILSYN</sequence>
<dbReference type="EMBL" id="FQZN01000025">
    <property type="protein sequence ID" value="SHJ38081.1"/>
    <property type="molecule type" value="Genomic_DNA"/>
</dbReference>
<dbReference type="eggNOG" id="COG1040">
    <property type="taxonomic scope" value="Bacteria"/>
</dbReference>
<dbReference type="InterPro" id="IPR029057">
    <property type="entry name" value="PRTase-like"/>
</dbReference>
<evidence type="ECO:0000313" key="1">
    <source>
        <dbReference type="EMBL" id="SHJ38081.1"/>
    </source>
</evidence>
<dbReference type="SUPFAM" id="SSF53271">
    <property type="entry name" value="PRTase-like"/>
    <property type="match status" value="1"/>
</dbReference>